<dbReference type="SUPFAM" id="SSF50998">
    <property type="entry name" value="Quinoprotein alcohol dehydrogenase-like"/>
    <property type="match status" value="1"/>
</dbReference>
<dbReference type="PANTHER" id="PTHR13886:SF4">
    <property type="entry name" value="JNK-INTERACTING PROTEIN 3"/>
    <property type="match status" value="1"/>
</dbReference>
<organism evidence="9 11">
    <name type="scientific">Rotaria magnacalcarata</name>
    <dbReference type="NCBI Taxonomy" id="392030"/>
    <lineage>
        <taxon>Eukaryota</taxon>
        <taxon>Metazoa</taxon>
        <taxon>Spiralia</taxon>
        <taxon>Gnathifera</taxon>
        <taxon>Rotifera</taxon>
        <taxon>Eurotatoria</taxon>
        <taxon>Bdelloidea</taxon>
        <taxon>Philodinida</taxon>
        <taxon>Philodinidae</taxon>
        <taxon>Rotaria</taxon>
    </lineage>
</organism>
<dbReference type="GO" id="GO:0016192">
    <property type="term" value="P:vesicle-mediated transport"/>
    <property type="evidence" value="ECO:0007669"/>
    <property type="project" value="TreeGrafter"/>
</dbReference>
<dbReference type="FunFam" id="1.20.5.1000:FF:000001">
    <property type="entry name" value="C-Jun-amino-terminal kinase-interacting protein 3 isoform X2"/>
    <property type="match status" value="1"/>
</dbReference>
<dbReference type="SUPFAM" id="SSF48371">
    <property type="entry name" value="ARM repeat"/>
    <property type="match status" value="1"/>
</dbReference>
<evidence type="ECO:0000256" key="6">
    <source>
        <dbReference type="SAM" id="MobiDB-lite"/>
    </source>
</evidence>
<dbReference type="InterPro" id="IPR034744">
    <property type="entry name" value="RH2"/>
</dbReference>
<evidence type="ECO:0000256" key="2">
    <source>
        <dbReference type="ARBA" id="ARBA00009866"/>
    </source>
</evidence>
<dbReference type="Proteomes" id="UP000663842">
    <property type="component" value="Unassembled WGS sequence"/>
</dbReference>
<dbReference type="Gene3D" id="1.20.58.1770">
    <property type="match status" value="1"/>
</dbReference>
<dbReference type="InterPro" id="IPR032486">
    <property type="entry name" value="JIP_LZII"/>
</dbReference>
<comment type="similarity">
    <text evidence="2">Belongs to the JIP scaffold family.</text>
</comment>
<feature type="compositionally biased region" description="Polar residues" evidence="6">
    <location>
        <begin position="838"/>
        <end position="858"/>
    </location>
</feature>
<dbReference type="Proteomes" id="UP000663866">
    <property type="component" value="Unassembled WGS sequence"/>
</dbReference>
<sequence>MDLSFLYDNNGISLPKPYEKKNSWLEWFRLRRRKPNSEEEINEIHDLILNVYESMDDQARAVVLSLSKIVHDEDESVTIEEKIKAIVAIGHSLCCGPMQIKNSTHLYARLFFRALSHQDLRMCLAAMIAISETAIDNLSFQMKANEMDMIPKLFEIMKNSMPHAGRNVDNINIHSKLVAWSCYTMVNICANCMPNILLLRDIVPNELEILNDAIQMEIWRYVWRENYAETIVQFVDGKLISGIICNAIQPKPYLFENHHDHNETKPYLKLQMSSESTASKPIYSPNRIRLKTTDQNTTNEHELSSSAASEESHTLLSETVTTLASNVYNELERIIKNFGENSVKDLMPVMISTLESLDSALNEREVSKLEIESLKEQNEQLFQQYEREKGFHKEYQQRYLQVEDHLEEMKRENDEKLQSLESIVKIFEIKSRNAADHVARLEEKENETKTDYKRLHDRYCELFKAHCDYMERTKILYGTDRVDQLTGSQNASRSRGNLPLASQHQSQLSDNAELSSNERLNDETTNIRPDISFQNSKQPTVGANFRSELEASDGTHTQTETNTTSSSDAAVNTDFDDSYIENYKRDIAASDDDDDMSANDAKNAEAFYKETQNENIDISDIDSSADLFGMTKEVSNLIKENNELLETKNALNVLKDDLLVKIEELSNEQEMLREEVSSLQTVKNRYQSKITEVEEELRKTREELEKKKKEEEEDVPTADRKRFTRVEMQRVLLERNQYKQRLFELEEAMHWQDAMRASKHEQLHPSAGLNAMNESSFDHSQNKKRTTFWKLNDWLPTNILSSHAGGIQNDLREGTTQVSQFFSGLFGTGVREAPPKRTATTNLSTLSTVKRSSTNDQLSPVAHKQESTTEENRPIERSASESTSIASISKQTPTGHQNSSILINDDTRLQAYGWSLSSKSQLKLSEINGKVQVNVPVPVYCRPIFNTNDTTQIWCAVGIDLDGSSPIIDENSTSNDPSVDQLNKQLIESYHQMIDEQCLKLSSIVWIAAKSNDTAMITIIDSNKAEKVIDAFTLGNTVVYTMGSVPGPTSNDYTSFENSSWTLFEADTASASDVKITPCTVASLSAGGIRSSTSDMFPMELKASEQVLAELARHPPNADKTACSTKYPTVWLGSGDGWLYIHSAISEHRKTLEKVWLRHAIFSIVHVRGRVFVALSNEKIVVFHRNLDGTWNLNNIHLIVTGKSRESVRCMIGVGETLWCGVANRVYVLHTQTLEVRKQFDVHSRPDHSVQQMTWSGDGVWLSIRLSSTLQLYHAQTYQHLQDVDVQPYVEKMISTEKAGLYFVHISALTIACRRLWIGTGNGIIISVPLTDSSTTTTTPGSSTTKPGSVVRVYDQSPSSNYIPYCSMNNAQLSFHGYRDAVKFFVAVPGQPPSKLVQDEESLSSSVTTNANDASALAFGDILVVSGGDGYIDFRIGDSTAEKIDDVNTNNRNISYLIVWHLGST</sequence>
<keyword evidence="4 5" id="KW-0175">Coiled coil</keyword>
<feature type="coiled-coil region" evidence="5">
    <location>
        <begin position="357"/>
        <end position="458"/>
    </location>
</feature>
<feature type="region of interest" description="Disordered" evidence="6">
    <location>
        <begin position="487"/>
        <end position="517"/>
    </location>
</feature>
<dbReference type="Pfam" id="PF16471">
    <property type="entry name" value="JIP_LZII"/>
    <property type="match status" value="1"/>
</dbReference>
<dbReference type="Gene3D" id="1.20.5.1000">
    <property type="entry name" value="arf6 gtpase in complex with a specific effector, jip4"/>
    <property type="match status" value="1"/>
</dbReference>
<name>A0A819AIW4_9BILA</name>
<dbReference type="Pfam" id="PF09744">
    <property type="entry name" value="RH1"/>
    <property type="match status" value="1"/>
</dbReference>
<dbReference type="Pfam" id="PF17822">
    <property type="entry name" value="ARMH2"/>
    <property type="match status" value="1"/>
</dbReference>
<dbReference type="InterPro" id="IPR011047">
    <property type="entry name" value="Quinoprotein_ADH-like_sf"/>
</dbReference>
<evidence type="ECO:0000256" key="4">
    <source>
        <dbReference type="ARBA" id="ARBA00023054"/>
    </source>
</evidence>
<gene>
    <name evidence="9" type="ORF">OVN521_LOCUS2764</name>
    <name evidence="10" type="ORF">UXM345_LOCUS8827</name>
</gene>
<comment type="caution">
    <text evidence="9">The sequence shown here is derived from an EMBL/GenBank/DDBJ whole genome shotgun (WGS) entry which is preliminary data.</text>
</comment>
<evidence type="ECO:0000313" key="9">
    <source>
        <dbReference type="EMBL" id="CAF3780642.1"/>
    </source>
</evidence>
<feature type="domain" description="RH1" evidence="7">
    <location>
        <begin position="303"/>
        <end position="391"/>
    </location>
</feature>
<dbReference type="EMBL" id="CAJOBG010000225">
    <property type="protein sequence ID" value="CAF3780642.1"/>
    <property type="molecule type" value="Genomic_DNA"/>
</dbReference>
<dbReference type="GO" id="GO:0019894">
    <property type="term" value="F:kinesin binding"/>
    <property type="evidence" value="ECO:0007669"/>
    <property type="project" value="TreeGrafter"/>
</dbReference>
<dbReference type="GO" id="GO:0008432">
    <property type="term" value="F:JUN kinase binding"/>
    <property type="evidence" value="ECO:0007669"/>
    <property type="project" value="TreeGrafter"/>
</dbReference>
<dbReference type="Pfam" id="PF19056">
    <property type="entry name" value="WD40_2"/>
    <property type="match status" value="1"/>
</dbReference>
<evidence type="ECO:0000313" key="11">
    <source>
        <dbReference type="Proteomes" id="UP000663866"/>
    </source>
</evidence>
<dbReference type="InterPro" id="IPR016024">
    <property type="entry name" value="ARM-type_fold"/>
</dbReference>
<feature type="compositionally biased region" description="Polar residues" evidence="6">
    <location>
        <begin position="890"/>
        <end position="901"/>
    </location>
</feature>
<feature type="domain" description="RH2" evidence="8">
    <location>
        <begin position="720"/>
        <end position="788"/>
    </location>
</feature>
<evidence type="ECO:0000313" key="10">
    <source>
        <dbReference type="EMBL" id="CAF3869189.1"/>
    </source>
</evidence>
<feature type="compositionally biased region" description="Basic and acidic residues" evidence="6">
    <location>
        <begin position="863"/>
        <end position="879"/>
    </location>
</feature>
<feature type="compositionally biased region" description="Low complexity" evidence="6">
    <location>
        <begin position="880"/>
        <end position="889"/>
    </location>
</feature>
<feature type="region of interest" description="Disordered" evidence="6">
    <location>
        <begin position="292"/>
        <end position="311"/>
    </location>
</feature>
<dbReference type="PROSITE" id="PS51776">
    <property type="entry name" value="RH1"/>
    <property type="match status" value="1"/>
</dbReference>
<accession>A0A819AIW4</accession>
<proteinExistence type="inferred from homology"/>
<evidence type="ECO:0000256" key="3">
    <source>
        <dbReference type="ARBA" id="ARBA00022490"/>
    </source>
</evidence>
<protein>
    <submittedName>
        <fullName evidence="9">Uncharacterized protein</fullName>
    </submittedName>
</protein>
<dbReference type="GO" id="GO:0030159">
    <property type="term" value="F:signaling receptor complex adaptor activity"/>
    <property type="evidence" value="ECO:0007669"/>
    <property type="project" value="TreeGrafter"/>
</dbReference>
<dbReference type="InterPro" id="IPR034743">
    <property type="entry name" value="RH1"/>
</dbReference>
<feature type="coiled-coil region" evidence="5">
    <location>
        <begin position="637"/>
        <end position="748"/>
    </location>
</feature>
<dbReference type="GO" id="GO:0005078">
    <property type="term" value="F:MAP-kinase scaffold activity"/>
    <property type="evidence" value="ECO:0007669"/>
    <property type="project" value="InterPro"/>
</dbReference>
<feature type="region of interest" description="Disordered" evidence="6">
    <location>
        <begin position="829"/>
        <end position="901"/>
    </location>
</feature>
<evidence type="ECO:0000256" key="5">
    <source>
        <dbReference type="SAM" id="Coils"/>
    </source>
</evidence>
<dbReference type="GO" id="GO:0005737">
    <property type="term" value="C:cytoplasm"/>
    <property type="evidence" value="ECO:0007669"/>
    <property type="project" value="UniProtKB-SubCell"/>
</dbReference>
<reference evidence="9" key="1">
    <citation type="submission" date="2021-02" db="EMBL/GenBank/DDBJ databases">
        <authorList>
            <person name="Nowell W R."/>
        </authorList>
    </citation>
    <scope>NUCLEOTIDE SEQUENCE</scope>
</reference>
<evidence type="ECO:0000259" key="8">
    <source>
        <dbReference type="PROSITE" id="PS51777"/>
    </source>
</evidence>
<dbReference type="InterPro" id="IPR039911">
    <property type="entry name" value="JIP3/JIP4"/>
</dbReference>
<evidence type="ECO:0000256" key="1">
    <source>
        <dbReference type="ARBA" id="ARBA00004496"/>
    </source>
</evidence>
<keyword evidence="3" id="KW-0963">Cytoplasm</keyword>
<keyword evidence="11" id="KW-1185">Reference proteome</keyword>
<dbReference type="EMBL" id="CAJOBF010000783">
    <property type="protein sequence ID" value="CAF3869189.1"/>
    <property type="molecule type" value="Genomic_DNA"/>
</dbReference>
<dbReference type="PROSITE" id="PS51777">
    <property type="entry name" value="RH2"/>
    <property type="match status" value="1"/>
</dbReference>
<dbReference type="InterPro" id="IPR040268">
    <property type="entry name" value="ARMH2"/>
</dbReference>
<evidence type="ECO:0000259" key="7">
    <source>
        <dbReference type="PROSITE" id="PS51776"/>
    </source>
</evidence>
<dbReference type="PANTHER" id="PTHR13886">
    <property type="entry name" value="JNK/SAPK-ASSOCIATED PROTEIN"/>
    <property type="match status" value="1"/>
</dbReference>
<comment type="subcellular location">
    <subcellularLocation>
        <location evidence="1">Cytoplasm</location>
    </subcellularLocation>
</comment>